<dbReference type="PANTHER" id="PTHR46957:SF3">
    <property type="entry name" value="CYTOKINE RECEPTOR"/>
    <property type="match status" value="1"/>
</dbReference>
<keyword evidence="5" id="KW-0904">Protein phosphatase</keyword>
<name>A0A8W8J3A0_MAGGI</name>
<evidence type="ECO:0000256" key="4">
    <source>
        <dbReference type="ARBA" id="ARBA00022801"/>
    </source>
</evidence>
<comment type="subcellular location">
    <subcellularLocation>
        <location evidence="1">Membrane</location>
        <topology evidence="1">Single-pass membrane protein</topology>
    </subcellularLocation>
</comment>
<dbReference type="SMART" id="SM00194">
    <property type="entry name" value="PTPc"/>
    <property type="match status" value="1"/>
</dbReference>
<keyword evidence="7 10" id="KW-0472">Membrane</keyword>
<feature type="compositionally biased region" description="Polar residues" evidence="9">
    <location>
        <begin position="78"/>
        <end position="95"/>
    </location>
</feature>
<reference evidence="15" key="1">
    <citation type="submission" date="2022-08" db="UniProtKB">
        <authorList>
            <consortium name="EnsemblMetazoa"/>
        </authorList>
    </citation>
    <scope>IDENTIFICATION</scope>
    <source>
        <strain evidence="15">05x7-T-G4-1.051#20</strain>
    </source>
</reference>
<dbReference type="PROSITE" id="PS50055">
    <property type="entry name" value="TYR_PHOSPHATASE_PTP"/>
    <property type="match status" value="1"/>
</dbReference>
<evidence type="ECO:0000256" key="2">
    <source>
        <dbReference type="ARBA" id="ARBA00022692"/>
    </source>
</evidence>
<evidence type="ECO:0000256" key="1">
    <source>
        <dbReference type="ARBA" id="ARBA00004167"/>
    </source>
</evidence>
<protein>
    <recommendedName>
        <fullName evidence="17">Protein-tyrosine-phosphatase</fullName>
    </recommendedName>
</protein>
<dbReference type="PROSITE" id="PS50853">
    <property type="entry name" value="FN3"/>
    <property type="match status" value="4"/>
</dbReference>
<feature type="domain" description="Tyrosine specific protein phosphatases" evidence="13">
    <location>
        <begin position="2325"/>
        <end position="2399"/>
    </location>
</feature>
<dbReference type="InterPro" id="IPR003961">
    <property type="entry name" value="FN3_dom"/>
</dbReference>
<dbReference type="InterPro" id="IPR029021">
    <property type="entry name" value="Prot-tyrosine_phosphatase-like"/>
</dbReference>
<dbReference type="Gene3D" id="3.90.190.10">
    <property type="entry name" value="Protein tyrosine phosphatase superfamily"/>
    <property type="match status" value="2"/>
</dbReference>
<feature type="compositionally biased region" description="Polar residues" evidence="9">
    <location>
        <begin position="170"/>
        <end position="211"/>
    </location>
</feature>
<dbReference type="PANTHER" id="PTHR46957">
    <property type="entry name" value="CYTOKINE RECEPTOR"/>
    <property type="match status" value="1"/>
</dbReference>
<dbReference type="GO" id="GO:0016020">
    <property type="term" value="C:membrane"/>
    <property type="evidence" value="ECO:0007669"/>
    <property type="project" value="UniProtKB-SubCell"/>
</dbReference>
<dbReference type="InterPro" id="IPR050713">
    <property type="entry name" value="RTP_Phos/Ushers"/>
</dbReference>
<feature type="chain" id="PRO_5036505846" description="Protein-tyrosine-phosphatase" evidence="11">
    <location>
        <begin position="21"/>
        <end position="2435"/>
    </location>
</feature>
<sequence>MDKPLYILIFLLLWSNRIRGGEEEDINGSFSPSTQKTGVRNSLIDKASTSTVTKKTTIFDPDSDSAEKVSPPIKSKTLETNTGTVEPSVPNSNTPIPAKESTRKNTTTLSDTDPDSSETQSPSNKPEVPQTTNDSSETNSPPIKSEETEIKPGVPEIFLPNSVTIKPARDSTTVNTKESDPASASTQTGTRTRLSNSDFESPETDSASITSEILEKKIASTKAKATPIRGLDSETDSTSIKSKAPETVFGTQQPSIHNFESHELADESSETNTPPFISEAPEINPASTTKAKTATISDPNSDNPEPSFINFEIHEPSKESTTSMKIISDSKTESSEVKSTFLKSKTSKTTTVDLRRFPRSSDGERDINERSNTNTMSAEMENPRSTKDIKRRISKSPKQGRNATDTKRFSPSSNQGTAEPTTATTVSTQQTGQATTVQGPSDPECNDTESMAQVSIRTSNSITFNLMQMSTNNPGKNLCVVKRLNGEEEVTCNPAEQIVNFQGLTSSTRYNFTVFSYVNISGGKRLLSKPGCPFSAFTRPSDPECNDTESMAQMSTRTSNSITFNLMQMSTNDQGKKLCVVKKLNGEEEVTCKPAEHNVTFEDLKSSTLYKFTVFSYVDVSDDKRLLSKPGCPFSAFTRPSDPECNDTESMAQMSTRTSNSISFNLTQMSKNNPEKNLCVKKLNGEEGTCKPAEHNVTFEDLKSSTLYKFTVFSYVDVSDDKRLLSKPGCPFSAFTRPSDPECNDTESMVQMSTRTSNSITFNLTQMSKNNLAKDLCVKKLNGEEGTCKPAEHNVTFEDLKSSTLYKFTVFSYVDVSDDKRLLSKPGCPFSAFTRPSDPECNDTESMVQMSTRTSNSITFNLTQMSKNNPAKDLCVKQLNGEEGTCKPAEHNVTFEDLKSSTLYIFTVFSYVDVSDDKRLVSKPGCPFSAFTRPSVPECNDTESMVQMSTRTSNSITFNLTQMSKNNPGKNLCVKQLNGEEGTCKPAEHNVTFEDLKSSNLYKFTVFSYIESDGNRLFSDSGCPFSAFTRPTKPNCNLILITNQTTDSIVLDLRKLSFRGAIQYLVQYKVSREIEIETFSKEIRLKTLSDLLSGTPYEFNFFAVGHENITSEESCKLNNYTYPVQPQNHTVKREFDKITLQWSSKGHVEYYNVSAHCQHYPTPNISHLGNETTARIIGLMPGTHCSASIIGVSGGLQSIPLTYTDIETIEKVPGEVSFVNFSSLTSSGFTITWGRPVHENGDLRNYSVILFYYNGTIKEREHVNISSMEMSFYKLNPGVCYSVTIAAVNDAGEGTKMNKTVYTREEVPSNVSDLTTLNTSSTSLLAKWSKPLPPNGVITKYEIIVKKEMENKITSSITLQCRNLQKPCPDAYSDNKEIPNCIDNKESKEEEKNEGVTCIQCDDKMQYNITNLKKYTAYDITVTAFTAVGKGNGTTDSSRTSEDKPSPPGQPEELDRNINSVNFLYHKPQFENGIITNQEIELTYIPYNVCYLDKLSLQHIENKKPPIERDGDKFIVSLSGLKPFWKYRIRVRVSTYAGFSKFSNYTTFQTLPTTPDPVSNITVEQNSSRHIYLSWIQPCHPNGIISNYTIEVANTSDLQNVGQDIRFTNNNSTSFNVTNLHPYRSYFFIVKTQVHNVSSMSNSTTSAVYNTSTEAPHPLGNIKVANINYASINISWVAPGIETGPTNYIASALDKFAPYLNGSCETQGFTNNSCIIHGLDAYWPYSVVVHVIVEQFPEQNKTINITTLQSAPGKVSHFSVTQDSNITAKTNVHIEWNPPAPRDLNGVIKKYYIQYWYKKNQKKILPYGNNTTKARVIVKAEEEYTFQIFAETIKNATEANYLNVTITINPGAPLPPSKQKAPLIKKGPPASDDQTQIAVAFSRAALCNNSNGEIVKWYIIVSKTPGVKVFRGARVDYSEFIQKTYKKWGDVYEKDVNIPYIASDSWNPHCKSGSRRKRSASVETVSYTLGSDGDCESGNRKYCNGNLEPGQTYRVRYAVCTAGGCLESEFSEPFQTAPNHVPAIAGSLTAVVLVLAVIIVVIIILKRRGKGPFKSLDNGEVGQQNEAFNGVEMKGTSKPKAVKIADFANYVQKLHADSNLLFSSEYKLLKETCPTHTTKAAEVQVNRIKNRYTNILSYDHSRVKLLPTEDDEGSDYINANYMPGYSSPREYIATQGPLPFTRDDFWRMVWEQNVSIIVMLTQLVERGRRKCDIYWPETAREPVYYGDLVVELESESTLPDYVLRVMSIKLGNRVRKVKQLHYLKWPDMGCPETTWLLLNFVGATRLYLPHNDPGPIVVHCRKTVKQFAYLAWPDMGIPETSEAMLKFAKEVRSHLPPPATSKGPMVVHCSAGVGRTGTFIAVDYLMQHVRTSDVIDIYSYVMKMRNNRPNMVQTEDQYVFIHDCIKDYVNKNDDDTDDEEEEEEKQEDQSIYMNV</sequence>
<evidence type="ECO:0000256" key="5">
    <source>
        <dbReference type="ARBA" id="ARBA00022912"/>
    </source>
</evidence>
<feature type="compositionally biased region" description="Acidic residues" evidence="9">
    <location>
        <begin position="2414"/>
        <end position="2426"/>
    </location>
</feature>
<feature type="compositionally biased region" description="Polar residues" evidence="9">
    <location>
        <begin position="120"/>
        <end position="142"/>
    </location>
</feature>
<keyword evidence="6 10" id="KW-1133">Transmembrane helix</keyword>
<feature type="domain" description="Fibronectin type-III" evidence="14">
    <location>
        <begin position="1447"/>
        <end position="1553"/>
    </location>
</feature>
<dbReference type="Gene3D" id="2.60.40.10">
    <property type="entry name" value="Immunoglobulins"/>
    <property type="match status" value="5"/>
</dbReference>
<feature type="region of interest" description="Disordered" evidence="9">
    <location>
        <begin position="2410"/>
        <end position="2435"/>
    </location>
</feature>
<evidence type="ECO:0000256" key="8">
    <source>
        <dbReference type="ARBA" id="ARBA00023180"/>
    </source>
</evidence>
<feature type="domain" description="Fibronectin type-III" evidence="14">
    <location>
        <begin position="1557"/>
        <end position="1656"/>
    </location>
</feature>
<evidence type="ECO:0000256" key="11">
    <source>
        <dbReference type="SAM" id="SignalP"/>
    </source>
</evidence>
<keyword evidence="2 10" id="KW-0812">Transmembrane</keyword>
<dbReference type="PROSITE" id="PS00383">
    <property type="entry name" value="TYR_PHOSPHATASE_1"/>
    <property type="match status" value="1"/>
</dbReference>
<dbReference type="PRINTS" id="PR00700">
    <property type="entry name" value="PRTYPHPHTASE"/>
</dbReference>
<feature type="domain" description="Fibronectin type-III" evidence="14">
    <location>
        <begin position="1212"/>
        <end position="1307"/>
    </location>
</feature>
<evidence type="ECO:0000259" key="13">
    <source>
        <dbReference type="PROSITE" id="PS50056"/>
    </source>
</evidence>
<feature type="compositionally biased region" description="Polar residues" evidence="9">
    <location>
        <begin position="249"/>
        <end position="258"/>
    </location>
</feature>
<feature type="signal peptide" evidence="11">
    <location>
        <begin position="1"/>
        <end position="20"/>
    </location>
</feature>
<feature type="domain" description="Fibronectin type-III" evidence="14">
    <location>
        <begin position="1751"/>
        <end position="1851"/>
    </location>
</feature>
<keyword evidence="4" id="KW-0378">Hydrolase</keyword>
<dbReference type="InterPro" id="IPR036116">
    <property type="entry name" value="FN3_sf"/>
</dbReference>
<keyword evidence="16" id="KW-1185">Reference proteome</keyword>
<dbReference type="CDD" id="cd00063">
    <property type="entry name" value="FN3"/>
    <property type="match status" value="5"/>
</dbReference>
<dbReference type="SMART" id="SM00060">
    <property type="entry name" value="FN3"/>
    <property type="match status" value="13"/>
</dbReference>
<feature type="transmembrane region" description="Helical" evidence="10">
    <location>
        <begin position="2023"/>
        <end position="2045"/>
    </location>
</feature>
<dbReference type="PROSITE" id="PS50056">
    <property type="entry name" value="TYR_PHOSPHATASE_2"/>
    <property type="match status" value="1"/>
</dbReference>
<feature type="domain" description="Tyrosine-protein phosphatase" evidence="12">
    <location>
        <begin position="2102"/>
        <end position="2408"/>
    </location>
</feature>
<dbReference type="SUPFAM" id="SSF52799">
    <property type="entry name" value="(Phosphotyrosine protein) phosphatases II"/>
    <property type="match status" value="2"/>
</dbReference>
<dbReference type="GO" id="GO:0004725">
    <property type="term" value="F:protein tyrosine phosphatase activity"/>
    <property type="evidence" value="ECO:0007669"/>
    <property type="project" value="InterPro"/>
</dbReference>
<keyword evidence="3 11" id="KW-0732">Signal</keyword>
<feature type="compositionally biased region" description="Low complexity" evidence="9">
    <location>
        <begin position="338"/>
        <end position="351"/>
    </location>
</feature>
<feature type="region of interest" description="Disordered" evidence="9">
    <location>
        <begin position="1429"/>
        <end position="1455"/>
    </location>
</feature>
<organism evidence="15 16">
    <name type="scientific">Magallana gigas</name>
    <name type="common">Pacific oyster</name>
    <name type="synonym">Crassostrea gigas</name>
    <dbReference type="NCBI Taxonomy" id="29159"/>
    <lineage>
        <taxon>Eukaryota</taxon>
        <taxon>Metazoa</taxon>
        <taxon>Spiralia</taxon>
        <taxon>Lophotrochozoa</taxon>
        <taxon>Mollusca</taxon>
        <taxon>Bivalvia</taxon>
        <taxon>Autobranchia</taxon>
        <taxon>Pteriomorphia</taxon>
        <taxon>Ostreida</taxon>
        <taxon>Ostreoidea</taxon>
        <taxon>Ostreidae</taxon>
        <taxon>Magallana</taxon>
    </lineage>
</organism>
<feature type="compositionally biased region" description="Low complexity" evidence="9">
    <location>
        <begin position="415"/>
        <end position="440"/>
    </location>
</feature>
<evidence type="ECO:0000259" key="14">
    <source>
        <dbReference type="PROSITE" id="PS50853"/>
    </source>
</evidence>
<evidence type="ECO:0000256" key="10">
    <source>
        <dbReference type="SAM" id="Phobius"/>
    </source>
</evidence>
<evidence type="ECO:0000259" key="12">
    <source>
        <dbReference type="PROSITE" id="PS50055"/>
    </source>
</evidence>
<evidence type="ECO:0000256" key="6">
    <source>
        <dbReference type="ARBA" id="ARBA00022989"/>
    </source>
</evidence>
<evidence type="ECO:0000256" key="3">
    <source>
        <dbReference type="ARBA" id="ARBA00022729"/>
    </source>
</evidence>
<dbReference type="InterPro" id="IPR003595">
    <property type="entry name" value="Tyr_Pase_cat"/>
</dbReference>
<feature type="compositionally biased region" description="Basic and acidic residues" evidence="9">
    <location>
        <begin position="353"/>
        <end position="369"/>
    </location>
</feature>
<dbReference type="SUPFAM" id="SSF49265">
    <property type="entry name" value="Fibronectin type III"/>
    <property type="match status" value="6"/>
</dbReference>
<accession>A0A8W8J3A0</accession>
<dbReference type="InterPro" id="IPR016130">
    <property type="entry name" value="Tyr_Pase_AS"/>
</dbReference>
<evidence type="ECO:0000256" key="9">
    <source>
        <dbReference type="SAM" id="MobiDB-lite"/>
    </source>
</evidence>
<evidence type="ECO:0000256" key="7">
    <source>
        <dbReference type="ARBA" id="ARBA00023136"/>
    </source>
</evidence>
<feature type="region of interest" description="Disordered" evidence="9">
    <location>
        <begin position="56"/>
        <end position="449"/>
    </location>
</feature>
<dbReference type="SMART" id="SM00404">
    <property type="entry name" value="PTPc_motif"/>
    <property type="match status" value="1"/>
</dbReference>
<dbReference type="Proteomes" id="UP000005408">
    <property type="component" value="Unassembled WGS sequence"/>
</dbReference>
<dbReference type="Pfam" id="PF00041">
    <property type="entry name" value="fn3"/>
    <property type="match status" value="3"/>
</dbReference>
<dbReference type="InterPro" id="IPR000242">
    <property type="entry name" value="PTP_cat"/>
</dbReference>
<evidence type="ECO:0000313" key="15">
    <source>
        <dbReference type="EnsemblMetazoa" id="G17044.7:cds"/>
    </source>
</evidence>
<feature type="compositionally biased region" description="Polar residues" evidence="9">
    <location>
        <begin position="396"/>
        <end position="414"/>
    </location>
</feature>
<keyword evidence="8" id="KW-0325">Glycoprotein</keyword>
<proteinExistence type="predicted"/>
<dbReference type="InterPro" id="IPR000387">
    <property type="entry name" value="Tyr_Pase_dom"/>
</dbReference>
<evidence type="ECO:0008006" key="17">
    <source>
        <dbReference type="Google" id="ProtNLM"/>
    </source>
</evidence>
<evidence type="ECO:0000313" key="16">
    <source>
        <dbReference type="Proteomes" id="UP000005408"/>
    </source>
</evidence>
<dbReference type="InterPro" id="IPR013783">
    <property type="entry name" value="Ig-like_fold"/>
</dbReference>
<dbReference type="EnsemblMetazoa" id="G17044.7">
    <property type="protein sequence ID" value="G17044.7:cds"/>
    <property type="gene ID" value="G17044"/>
</dbReference>
<dbReference type="Pfam" id="PF00102">
    <property type="entry name" value="Y_phosphatase"/>
    <property type="match status" value="2"/>
</dbReference>